<comment type="caution">
    <text evidence="9">The sequence shown here is derived from an EMBL/GenBank/DDBJ whole genome shotgun (WGS) entry which is preliminary data.</text>
</comment>
<organism evidence="9 10">
    <name type="scientific">Aspergillus pseudodeflectus</name>
    <dbReference type="NCBI Taxonomy" id="176178"/>
    <lineage>
        <taxon>Eukaryota</taxon>
        <taxon>Fungi</taxon>
        <taxon>Dikarya</taxon>
        <taxon>Ascomycota</taxon>
        <taxon>Pezizomycotina</taxon>
        <taxon>Eurotiomycetes</taxon>
        <taxon>Eurotiomycetidae</taxon>
        <taxon>Eurotiales</taxon>
        <taxon>Aspergillaceae</taxon>
        <taxon>Aspergillus</taxon>
        <taxon>Aspergillus subgen. Nidulantes</taxon>
    </lineage>
</organism>
<evidence type="ECO:0000256" key="2">
    <source>
        <dbReference type="ARBA" id="ARBA00010992"/>
    </source>
</evidence>
<dbReference type="InterPro" id="IPR005829">
    <property type="entry name" value="Sugar_transporter_CS"/>
</dbReference>
<comment type="similarity">
    <text evidence="2">Belongs to the major facilitator superfamily. Sugar transporter (TC 2.A.1.1) family.</text>
</comment>
<feature type="transmembrane region" description="Helical" evidence="7">
    <location>
        <begin position="381"/>
        <end position="400"/>
    </location>
</feature>
<dbReference type="PROSITE" id="PS00217">
    <property type="entry name" value="SUGAR_TRANSPORT_2"/>
    <property type="match status" value="1"/>
</dbReference>
<evidence type="ECO:0000256" key="1">
    <source>
        <dbReference type="ARBA" id="ARBA00004141"/>
    </source>
</evidence>
<feature type="transmembrane region" description="Helical" evidence="7">
    <location>
        <begin position="197"/>
        <end position="219"/>
    </location>
</feature>
<feature type="transmembrane region" description="Helical" evidence="7">
    <location>
        <begin position="320"/>
        <end position="341"/>
    </location>
</feature>
<keyword evidence="10" id="KW-1185">Reference proteome</keyword>
<feature type="domain" description="Major facilitator superfamily (MFS) profile" evidence="8">
    <location>
        <begin position="61"/>
        <end position="504"/>
    </location>
</feature>
<evidence type="ECO:0000256" key="4">
    <source>
        <dbReference type="ARBA" id="ARBA00022989"/>
    </source>
</evidence>
<evidence type="ECO:0000256" key="6">
    <source>
        <dbReference type="SAM" id="MobiDB-lite"/>
    </source>
</evidence>
<dbReference type="GeneID" id="98163393"/>
<dbReference type="InterPro" id="IPR050360">
    <property type="entry name" value="MFS_Sugar_Transporters"/>
</dbReference>
<feature type="transmembrane region" description="Helical" evidence="7">
    <location>
        <begin position="353"/>
        <end position="374"/>
    </location>
</feature>
<dbReference type="PROSITE" id="PS00216">
    <property type="entry name" value="SUGAR_TRANSPORT_1"/>
    <property type="match status" value="1"/>
</dbReference>
<feature type="compositionally biased region" description="Polar residues" evidence="6">
    <location>
        <begin position="1"/>
        <end position="16"/>
    </location>
</feature>
<keyword evidence="4 7" id="KW-1133">Transmembrane helix</keyword>
<dbReference type="SUPFAM" id="SSF103473">
    <property type="entry name" value="MFS general substrate transporter"/>
    <property type="match status" value="1"/>
</dbReference>
<dbReference type="Pfam" id="PF00083">
    <property type="entry name" value="Sugar_tr"/>
    <property type="match status" value="1"/>
</dbReference>
<dbReference type="PANTHER" id="PTHR48022:SF2">
    <property type="entry name" value="PLASTIDIC GLUCOSE TRANSPORTER 4"/>
    <property type="match status" value="1"/>
</dbReference>
<dbReference type="InterPro" id="IPR005828">
    <property type="entry name" value="MFS_sugar_transport-like"/>
</dbReference>
<dbReference type="InterPro" id="IPR020846">
    <property type="entry name" value="MFS_dom"/>
</dbReference>
<keyword evidence="3 7" id="KW-0812">Transmembrane</keyword>
<evidence type="ECO:0000256" key="3">
    <source>
        <dbReference type="ARBA" id="ARBA00022692"/>
    </source>
</evidence>
<dbReference type="PROSITE" id="PS50850">
    <property type="entry name" value="MFS"/>
    <property type="match status" value="1"/>
</dbReference>
<dbReference type="PANTHER" id="PTHR48022">
    <property type="entry name" value="PLASTIDIC GLUCOSE TRANSPORTER 4"/>
    <property type="match status" value="1"/>
</dbReference>
<dbReference type="InterPro" id="IPR036259">
    <property type="entry name" value="MFS_trans_sf"/>
</dbReference>
<dbReference type="Gene3D" id="1.20.1250.20">
    <property type="entry name" value="MFS general substrate transporter like domains"/>
    <property type="match status" value="1"/>
</dbReference>
<protein>
    <submittedName>
        <fullName evidence="9">General substrate transporter</fullName>
    </submittedName>
</protein>
<reference evidence="9 10" key="1">
    <citation type="submission" date="2024-07" db="EMBL/GenBank/DDBJ databases">
        <title>Section-level genome sequencing and comparative genomics of Aspergillus sections Usti and Cavernicolus.</title>
        <authorList>
            <consortium name="Lawrence Berkeley National Laboratory"/>
            <person name="Nybo J.L."/>
            <person name="Vesth T.C."/>
            <person name="Theobald S."/>
            <person name="Frisvad J.C."/>
            <person name="Larsen T.O."/>
            <person name="Kjaerboelling I."/>
            <person name="Rothschild-Mancinelli K."/>
            <person name="Lyhne E.K."/>
            <person name="Kogle M.E."/>
            <person name="Barry K."/>
            <person name="Clum A."/>
            <person name="Na H."/>
            <person name="Ledsgaard L."/>
            <person name="Lin J."/>
            <person name="Lipzen A."/>
            <person name="Kuo A."/>
            <person name="Riley R."/>
            <person name="Mondo S."/>
            <person name="LaButti K."/>
            <person name="Haridas S."/>
            <person name="Pangalinan J."/>
            <person name="Salamov A.A."/>
            <person name="Simmons B.A."/>
            <person name="Magnuson J.K."/>
            <person name="Chen J."/>
            <person name="Drula E."/>
            <person name="Henrissat B."/>
            <person name="Wiebenga A."/>
            <person name="Lubbers R.J."/>
            <person name="Gomes A.C."/>
            <person name="Macurrencykelacurrency M.R."/>
            <person name="Stajich J."/>
            <person name="Grigoriev I.V."/>
            <person name="Mortensen U.H."/>
            <person name="De vries R.P."/>
            <person name="Baker S.E."/>
            <person name="Andersen M.R."/>
        </authorList>
    </citation>
    <scope>NUCLEOTIDE SEQUENCE [LARGE SCALE GENOMIC DNA]</scope>
    <source>
        <strain evidence="9 10">CBS 756.74</strain>
    </source>
</reference>
<feature type="transmembrane region" description="Helical" evidence="7">
    <location>
        <begin position="482"/>
        <end position="500"/>
    </location>
</feature>
<evidence type="ECO:0000256" key="5">
    <source>
        <dbReference type="ARBA" id="ARBA00023136"/>
    </source>
</evidence>
<feature type="region of interest" description="Disordered" evidence="6">
    <location>
        <begin position="1"/>
        <end position="26"/>
    </location>
</feature>
<accession>A0ABR4K702</accession>
<dbReference type="Proteomes" id="UP001610444">
    <property type="component" value="Unassembled WGS sequence"/>
</dbReference>
<proteinExistence type="inferred from homology"/>
<evidence type="ECO:0000313" key="9">
    <source>
        <dbReference type="EMBL" id="KAL2847062.1"/>
    </source>
</evidence>
<evidence type="ECO:0000256" key="7">
    <source>
        <dbReference type="SAM" id="Phobius"/>
    </source>
</evidence>
<evidence type="ECO:0000313" key="10">
    <source>
        <dbReference type="Proteomes" id="UP001610444"/>
    </source>
</evidence>
<dbReference type="RefSeq" id="XP_070897509.1">
    <property type="nucleotide sequence ID" value="XM_071048229.1"/>
</dbReference>
<feature type="transmembrane region" description="Helical" evidence="7">
    <location>
        <begin position="163"/>
        <end position="185"/>
    </location>
</feature>
<feature type="transmembrane region" description="Helical" evidence="7">
    <location>
        <begin position="141"/>
        <end position="157"/>
    </location>
</feature>
<feature type="transmembrane region" description="Helical" evidence="7">
    <location>
        <begin position="103"/>
        <end position="129"/>
    </location>
</feature>
<comment type="subcellular location">
    <subcellularLocation>
        <location evidence="1">Membrane</location>
        <topology evidence="1">Multi-pass membrane protein</topology>
    </subcellularLocation>
</comment>
<gene>
    <name evidence="9" type="ORF">BJX68DRAFT_276938</name>
</gene>
<feature type="transmembrane region" description="Helical" evidence="7">
    <location>
        <begin position="231"/>
        <end position="248"/>
    </location>
</feature>
<keyword evidence="5 7" id="KW-0472">Membrane</keyword>
<evidence type="ECO:0000259" key="8">
    <source>
        <dbReference type="PROSITE" id="PS50850"/>
    </source>
</evidence>
<feature type="transmembrane region" description="Helical" evidence="7">
    <location>
        <begin position="447"/>
        <end position="470"/>
    </location>
</feature>
<dbReference type="EMBL" id="JBFXLR010000030">
    <property type="protein sequence ID" value="KAL2847062.1"/>
    <property type="molecule type" value="Genomic_DNA"/>
</dbReference>
<name>A0ABR4K702_9EURO</name>
<sequence>MAVTNTPDSVKENPTPSAEHRDVVDGNPLEKEHAASGLGLSGYETLSLWETVKAFKMTTFVCFMVCFSAATDGYQIGINGNIIANPGFVKQFATKTNEAGEPYLAASVLSAWSAIMSVGQIIGMTSLAFITDRFGRKVAMYWYWLVLVISILLESLARKWQIWLVAKLFAGMGVGSLQSTIPAYVTEVAPTRIRGGLLMCYSFWYSLGGFFAPVALQVLSQSSPEDWLTPVYTQWAQIGIMIIIYIFVPESPVWCVNKGKYDQAKRVLHRLNYGVKDYDVDQQLQLLILSIDHERTVAAEQRSEKWYAIFKGTDGLRTVIACWTLLAQQFIGLTLFASYASYFFQQAGLEDPFQATCITTSISLAAGISLIFIADQFGRRLLSCTGTTICWAANIVVGILGVTPQVKATNYLFILFACIWNLGLVANGATGWGFIGEISSQRLRPYTAGFAAATSCVAGVAMNVITPYMVNNNDWNWGLKTGWFYAGLGLPFTVAIWFLIPETAGRSTAELDELFERKIKPWRFHKTTTAAQRNVAAGAAAKIEIEARDEP</sequence>
<feature type="transmembrane region" description="Helical" evidence="7">
    <location>
        <begin position="412"/>
        <end position="435"/>
    </location>
</feature>